<evidence type="ECO:0000313" key="2">
    <source>
        <dbReference type="EMBL" id="GJJ07787.1"/>
    </source>
</evidence>
<keyword evidence="3" id="KW-1185">Reference proteome</keyword>
<name>A0AAV4ZZJ2_9AGAM</name>
<keyword evidence="1" id="KW-1133">Transmembrane helix</keyword>
<reference evidence="2" key="1">
    <citation type="submission" date="2021-10" db="EMBL/GenBank/DDBJ databases">
        <title>De novo Genome Assembly of Clathrus columnatus (Basidiomycota, Fungi) Using Illumina and Nanopore Sequence Data.</title>
        <authorList>
            <person name="Ogiso-Tanaka E."/>
            <person name="Itagaki H."/>
            <person name="Hosoya T."/>
            <person name="Hosaka K."/>
        </authorList>
    </citation>
    <scope>NUCLEOTIDE SEQUENCE</scope>
    <source>
        <strain evidence="2">MO-923</strain>
    </source>
</reference>
<protein>
    <submittedName>
        <fullName evidence="2">Uncharacterized protein</fullName>
    </submittedName>
</protein>
<proteinExistence type="predicted"/>
<organism evidence="2 3">
    <name type="scientific">Clathrus columnatus</name>
    <dbReference type="NCBI Taxonomy" id="1419009"/>
    <lineage>
        <taxon>Eukaryota</taxon>
        <taxon>Fungi</taxon>
        <taxon>Dikarya</taxon>
        <taxon>Basidiomycota</taxon>
        <taxon>Agaricomycotina</taxon>
        <taxon>Agaricomycetes</taxon>
        <taxon>Phallomycetidae</taxon>
        <taxon>Phallales</taxon>
        <taxon>Clathraceae</taxon>
        <taxon>Clathrus</taxon>
    </lineage>
</organism>
<keyword evidence="1" id="KW-0472">Membrane</keyword>
<feature type="transmembrane region" description="Helical" evidence="1">
    <location>
        <begin position="269"/>
        <end position="293"/>
    </location>
</feature>
<feature type="transmembrane region" description="Helical" evidence="1">
    <location>
        <begin position="164"/>
        <end position="183"/>
    </location>
</feature>
<feature type="transmembrane region" description="Helical" evidence="1">
    <location>
        <begin position="299"/>
        <end position="320"/>
    </location>
</feature>
<feature type="transmembrane region" description="Helical" evidence="1">
    <location>
        <begin position="120"/>
        <end position="143"/>
    </location>
</feature>
<dbReference type="PANTHER" id="PTHR42024">
    <property type="entry name" value="AMINO ACID PERMEASE_ SLC12A DOMAIN-CONTAINING PROTEIN"/>
    <property type="match status" value="1"/>
</dbReference>
<comment type="caution">
    <text evidence="2">The sequence shown here is derived from an EMBL/GenBank/DDBJ whole genome shotgun (WGS) entry which is preliminary data.</text>
</comment>
<evidence type="ECO:0000256" key="1">
    <source>
        <dbReference type="SAM" id="Phobius"/>
    </source>
</evidence>
<dbReference type="EMBL" id="BPWL01000002">
    <property type="protein sequence ID" value="GJJ07787.1"/>
    <property type="molecule type" value="Genomic_DNA"/>
</dbReference>
<feature type="transmembrane region" description="Helical" evidence="1">
    <location>
        <begin position="189"/>
        <end position="211"/>
    </location>
</feature>
<feature type="transmembrane region" description="Helical" evidence="1">
    <location>
        <begin position="87"/>
        <end position="108"/>
    </location>
</feature>
<gene>
    <name evidence="2" type="ORF">Clacol_001992</name>
</gene>
<dbReference type="Proteomes" id="UP001050691">
    <property type="component" value="Unassembled WGS sequence"/>
</dbReference>
<evidence type="ECO:0000313" key="3">
    <source>
        <dbReference type="Proteomes" id="UP001050691"/>
    </source>
</evidence>
<keyword evidence="1" id="KW-0812">Transmembrane</keyword>
<dbReference type="AlphaFoldDB" id="A0AAV4ZZJ2"/>
<dbReference type="PANTHER" id="PTHR42024:SF1">
    <property type="entry name" value="AMINO ACID PERMEASE_ SLC12A DOMAIN-CONTAINING PROTEIN"/>
    <property type="match status" value="1"/>
</dbReference>
<accession>A0AAV4ZZJ2</accession>
<sequence>MVSVMPALIAQRMEPLGKRIKYLLRSPFVQSPTMQSTEDLMARQYSPESPVSPVAMKFETVQPSIQPVSIRPFPSLKYDIASKKRSIALVAIITFAINGFIPAVIYYIVRYGTSASRDTLITVVEISATFTVLHWPWRLWLLLRRKGERAPRDRHFLTWDHFQWTFLIGVFQVTAFCVLAGIFTSMRWFMFAFVSVLAVVSISFFTTWLLARNEVHIPFQVSSVPAGSVARPALYGLIEDITACDGGGGQAYRERLNVRWESSPAFRKLVMDLTLFSAIGVFIQTCLQFIVLFATPEAVFVGLSTVLLWGWFGLTLLWGWKFAEKRLREEKTQWESSSFQA</sequence>